<comment type="caution">
    <text evidence="7">Lacks conserved residue(s) required for the propagation of feature annotation.</text>
</comment>
<sequence>MRIGHGYDAHKLVYNRNLILGGVKIDYFKGLMGNSDADVLVHTIVDSLLGAACLGDIGKLFPDVSSDSKNFNSLNLLRTVYKLVDKKYKLINIDSIIIAQKPKLEKYIFSMRENISNILKTDIDNVSIKATTEEKMGFTGNLIGISAHTVCLIK</sequence>
<evidence type="ECO:0000256" key="2">
    <source>
        <dbReference type="ARBA" id="ARBA00004709"/>
    </source>
</evidence>
<evidence type="ECO:0000256" key="8">
    <source>
        <dbReference type="RuleBase" id="RU004395"/>
    </source>
</evidence>
<dbReference type="AlphaFoldDB" id="A0AA48IAJ0"/>
<dbReference type="PANTHER" id="PTHR43181:SF1">
    <property type="entry name" value="2-C-METHYL-D-ERYTHRITOL 2,4-CYCLODIPHOSPHATE SYNTHASE, CHLOROPLASTIC"/>
    <property type="match status" value="1"/>
</dbReference>
<evidence type="ECO:0000256" key="3">
    <source>
        <dbReference type="ARBA" id="ARBA00012579"/>
    </source>
</evidence>
<dbReference type="Gene3D" id="3.30.1330.50">
    <property type="entry name" value="2-C-methyl-D-erythritol 2,4-cyclodiphosphate synthase"/>
    <property type="match status" value="1"/>
</dbReference>
<feature type="site" description="Transition state stabilizer" evidence="7">
    <location>
        <position position="132"/>
    </location>
</feature>
<accession>A0AA48IAJ0</accession>
<evidence type="ECO:0000256" key="1">
    <source>
        <dbReference type="ARBA" id="ARBA00000200"/>
    </source>
</evidence>
<feature type="binding site" evidence="7">
    <location>
        <position position="10"/>
    </location>
    <ligand>
        <name>a divalent metal cation</name>
        <dbReference type="ChEBI" id="CHEBI:60240"/>
    </ligand>
</feature>
<feature type="binding site" evidence="7">
    <location>
        <position position="8"/>
    </location>
    <ligand>
        <name>a divalent metal cation</name>
        <dbReference type="ChEBI" id="CHEBI:60240"/>
    </ligand>
</feature>
<dbReference type="EMBL" id="AP027925">
    <property type="protein sequence ID" value="BED93113.1"/>
    <property type="molecule type" value="Genomic_DNA"/>
</dbReference>
<evidence type="ECO:0000313" key="10">
    <source>
        <dbReference type="EMBL" id="BED93113.1"/>
    </source>
</evidence>
<keyword evidence="6 7" id="KW-0456">Lyase</keyword>
<dbReference type="InterPro" id="IPR036571">
    <property type="entry name" value="MECDP_synthase_sf"/>
</dbReference>
<dbReference type="GO" id="GO:0008685">
    <property type="term" value="F:2-C-methyl-D-erythritol 2,4-cyclodiphosphate synthase activity"/>
    <property type="evidence" value="ECO:0007669"/>
    <property type="project" value="UniProtKB-UniRule"/>
</dbReference>
<comment type="similarity">
    <text evidence="7 8">Belongs to the IspF family.</text>
</comment>
<dbReference type="InterPro" id="IPR020555">
    <property type="entry name" value="MECDP_synthase_CS"/>
</dbReference>
<protein>
    <recommendedName>
        <fullName evidence="3 7">2-C-methyl-D-erythritol 2,4-cyclodiphosphate synthase</fullName>
        <shortName evidence="7">MECDP-synthase</shortName>
        <shortName evidence="7">MECPP-synthase</shortName>
        <shortName evidence="7">MECPS</shortName>
        <ecNumber evidence="3 7">4.6.1.12</ecNumber>
    </recommendedName>
</protein>
<proteinExistence type="inferred from homology"/>
<feature type="binding site" evidence="7">
    <location>
        <begin position="8"/>
        <end position="10"/>
    </location>
    <ligand>
        <name>4-CDP-2-C-methyl-D-erythritol 2-phosphate</name>
        <dbReference type="ChEBI" id="CHEBI:57919"/>
    </ligand>
</feature>
<evidence type="ECO:0000256" key="5">
    <source>
        <dbReference type="ARBA" id="ARBA00023229"/>
    </source>
</evidence>
<name>A0AA48IAJ0_9FIRM</name>
<dbReference type="Proteomes" id="UP001335720">
    <property type="component" value="Chromosome"/>
</dbReference>
<feature type="binding site" evidence="7">
    <location>
        <begin position="131"/>
        <end position="134"/>
    </location>
    <ligand>
        <name>4-CDP-2-C-methyl-D-erythritol 2-phosphate</name>
        <dbReference type="ChEBI" id="CHEBI:57919"/>
    </ligand>
</feature>
<evidence type="ECO:0000259" key="9">
    <source>
        <dbReference type="Pfam" id="PF02542"/>
    </source>
</evidence>
<dbReference type="PANTHER" id="PTHR43181">
    <property type="entry name" value="2-C-METHYL-D-ERYTHRITOL 2,4-CYCLODIPHOSPHATE SYNTHASE, CHLOROPLASTIC"/>
    <property type="match status" value="1"/>
</dbReference>
<comment type="catalytic activity">
    <reaction evidence="1 7 8">
        <text>4-CDP-2-C-methyl-D-erythritol 2-phosphate = 2-C-methyl-D-erythritol 2,4-cyclic diphosphate + CMP</text>
        <dbReference type="Rhea" id="RHEA:23864"/>
        <dbReference type="ChEBI" id="CHEBI:57919"/>
        <dbReference type="ChEBI" id="CHEBI:58483"/>
        <dbReference type="ChEBI" id="CHEBI:60377"/>
        <dbReference type="EC" id="4.6.1.12"/>
    </reaction>
</comment>
<keyword evidence="4 7" id="KW-0479">Metal-binding</keyword>
<comment type="subunit">
    <text evidence="7">Homotrimer.</text>
</comment>
<comment type="pathway">
    <text evidence="2 7">Isoprenoid biosynthesis; isopentenyl diphosphate biosynthesis via DXP pathway; isopentenyl diphosphate from 1-deoxy-D-xylulose 5-phosphate: step 4/6.</text>
</comment>
<dbReference type="GO" id="GO:0019288">
    <property type="term" value="P:isopentenyl diphosphate biosynthetic process, methylerythritol 4-phosphate pathway"/>
    <property type="evidence" value="ECO:0007669"/>
    <property type="project" value="UniProtKB-UniRule"/>
</dbReference>
<dbReference type="NCBIfam" id="TIGR00151">
    <property type="entry name" value="ispF"/>
    <property type="match status" value="1"/>
</dbReference>
<comment type="function">
    <text evidence="7">Involved in the biosynthesis of isopentenyl diphosphate (IPP) and dimethylallyl diphosphate (DMAPP), two major building blocks of isoprenoid compounds. Catalyzes the conversion of 4-diphosphocytidyl-2-C-methyl-D-erythritol 2-phosphate (CDP-ME2P) to 2-C-methyl-D-erythritol 2,4-cyclodiphosphate (ME-CPP) with a corresponding release of cytidine 5-monophosphate (CMP).</text>
</comment>
<reference evidence="10" key="1">
    <citation type="journal article" date="2023" name="ISME J.">
        <title>Emergence of putative energy parasites within Clostridia revealed by genome analysis of a novel endosymbiotic clade.</title>
        <authorList>
            <person name="Takahashi K."/>
            <person name="Kuwahara H."/>
            <person name="Horikawa Y."/>
            <person name="Izawa K."/>
            <person name="Kato D."/>
            <person name="Inagaki T."/>
            <person name="Yuki M."/>
            <person name="Ohkuma M."/>
            <person name="Hongoh Y."/>
        </authorList>
    </citation>
    <scope>NUCLEOTIDE SEQUENCE</scope>
    <source>
        <strain evidence="10">RsTa-C01</strain>
    </source>
</reference>
<comment type="cofactor">
    <cofactor evidence="7">
        <name>a divalent metal cation</name>
        <dbReference type="ChEBI" id="CHEBI:60240"/>
    </cofactor>
    <text evidence="7">Binds 1 divalent metal cation per subunit.</text>
</comment>
<feature type="domain" description="2-C-methyl-D-erythritol 2,4-cyclodiphosphate synthase" evidence="9">
    <location>
        <begin position="1"/>
        <end position="153"/>
    </location>
</feature>
<dbReference type="InterPro" id="IPR003526">
    <property type="entry name" value="MECDP_synthase"/>
</dbReference>
<feature type="binding site" evidence="7">
    <location>
        <position position="138"/>
    </location>
    <ligand>
        <name>4-CDP-2-C-methyl-D-erythritol 2-phosphate</name>
        <dbReference type="ChEBI" id="CHEBI:57919"/>
    </ligand>
</feature>
<dbReference type="KEGG" id="ptrh:RsTaC01_1074"/>
<evidence type="ECO:0000256" key="6">
    <source>
        <dbReference type="ARBA" id="ARBA00023239"/>
    </source>
</evidence>
<keyword evidence="5 7" id="KW-0414">Isoprene biosynthesis</keyword>
<dbReference type="GO" id="GO:0046872">
    <property type="term" value="F:metal ion binding"/>
    <property type="evidence" value="ECO:0007669"/>
    <property type="project" value="UniProtKB-KW"/>
</dbReference>
<feature type="binding site" evidence="7">
    <location>
        <position position="42"/>
    </location>
    <ligand>
        <name>a divalent metal cation</name>
        <dbReference type="ChEBI" id="CHEBI:60240"/>
    </ligand>
</feature>
<dbReference type="SUPFAM" id="SSF69765">
    <property type="entry name" value="IpsF-like"/>
    <property type="match status" value="1"/>
</dbReference>
<evidence type="ECO:0000256" key="7">
    <source>
        <dbReference type="HAMAP-Rule" id="MF_00107"/>
    </source>
</evidence>
<evidence type="ECO:0000256" key="4">
    <source>
        <dbReference type="ARBA" id="ARBA00022723"/>
    </source>
</evidence>
<dbReference type="Pfam" id="PF02542">
    <property type="entry name" value="YgbB"/>
    <property type="match status" value="1"/>
</dbReference>
<feature type="site" description="Transition state stabilizer" evidence="7">
    <location>
        <position position="34"/>
    </location>
</feature>
<dbReference type="PROSITE" id="PS01350">
    <property type="entry name" value="ISPF"/>
    <property type="match status" value="1"/>
</dbReference>
<gene>
    <name evidence="7" type="primary">ispF</name>
    <name evidence="10" type="ORF">RsTaC01_1074</name>
</gene>
<dbReference type="GO" id="GO:0016114">
    <property type="term" value="P:terpenoid biosynthetic process"/>
    <property type="evidence" value="ECO:0007669"/>
    <property type="project" value="InterPro"/>
</dbReference>
<dbReference type="EC" id="4.6.1.12" evidence="3 7"/>
<dbReference type="HAMAP" id="MF_00107">
    <property type="entry name" value="IspF"/>
    <property type="match status" value="1"/>
</dbReference>
<organism evidence="10">
    <name type="scientific">Candidatus Paraimprobicoccus trichonymphae</name>
    <dbReference type="NCBI Taxonomy" id="3033793"/>
    <lineage>
        <taxon>Bacteria</taxon>
        <taxon>Bacillati</taxon>
        <taxon>Bacillota</taxon>
        <taxon>Clostridia</taxon>
        <taxon>Candidatus Paraimprobicoccus</taxon>
    </lineage>
</organism>
<feature type="binding site" evidence="7">
    <location>
        <begin position="56"/>
        <end position="58"/>
    </location>
    <ligand>
        <name>4-CDP-2-C-methyl-D-erythritol 2-phosphate</name>
        <dbReference type="ChEBI" id="CHEBI:57919"/>
    </ligand>
</feature>
<dbReference type="CDD" id="cd00554">
    <property type="entry name" value="MECDP_synthase"/>
    <property type="match status" value="1"/>
</dbReference>